<feature type="non-terminal residue" evidence="1">
    <location>
        <position position="67"/>
    </location>
</feature>
<gene>
    <name evidence="1" type="ORF">NTEN_LOCUS23325</name>
</gene>
<evidence type="ECO:0000313" key="1">
    <source>
        <dbReference type="EMBL" id="CAB0019613.1"/>
    </source>
</evidence>
<protein>
    <submittedName>
        <fullName evidence="1">Uncharacterized protein</fullName>
    </submittedName>
</protein>
<reference evidence="1 2" key="1">
    <citation type="submission" date="2020-02" db="EMBL/GenBank/DDBJ databases">
        <authorList>
            <person name="Ferguson B K."/>
        </authorList>
    </citation>
    <scope>NUCLEOTIDE SEQUENCE [LARGE SCALE GENOMIC DNA]</scope>
</reference>
<accession>A0A6H5HRU1</accession>
<organism evidence="1 2">
    <name type="scientific">Nesidiocoris tenuis</name>
    <dbReference type="NCBI Taxonomy" id="355587"/>
    <lineage>
        <taxon>Eukaryota</taxon>
        <taxon>Metazoa</taxon>
        <taxon>Ecdysozoa</taxon>
        <taxon>Arthropoda</taxon>
        <taxon>Hexapoda</taxon>
        <taxon>Insecta</taxon>
        <taxon>Pterygota</taxon>
        <taxon>Neoptera</taxon>
        <taxon>Paraneoptera</taxon>
        <taxon>Hemiptera</taxon>
        <taxon>Heteroptera</taxon>
        <taxon>Panheteroptera</taxon>
        <taxon>Cimicomorpha</taxon>
        <taxon>Miridae</taxon>
        <taxon>Dicyphina</taxon>
        <taxon>Nesidiocoris</taxon>
    </lineage>
</organism>
<feature type="non-terminal residue" evidence="1">
    <location>
        <position position="1"/>
    </location>
</feature>
<proteinExistence type="predicted"/>
<dbReference type="AlphaFoldDB" id="A0A6H5HRU1"/>
<name>A0A6H5HRU1_9HEMI</name>
<sequence length="67" mass="7502">GHGEVQGRWTKDLPAQHGDKKISSRLGEKVFTEDGIFQIADSDFTPFETYNGSISGKVRTIFFQGRL</sequence>
<keyword evidence="2" id="KW-1185">Reference proteome</keyword>
<evidence type="ECO:0000313" key="2">
    <source>
        <dbReference type="Proteomes" id="UP000479000"/>
    </source>
</evidence>
<dbReference type="Proteomes" id="UP000479000">
    <property type="component" value="Unassembled WGS sequence"/>
</dbReference>
<dbReference type="EMBL" id="CADCXU010034263">
    <property type="protein sequence ID" value="CAB0019613.1"/>
    <property type="molecule type" value="Genomic_DNA"/>
</dbReference>